<dbReference type="PANTHER" id="PTHR10657">
    <property type="entry name" value="PEPTIDYL-PROLYL CIS-TRANS ISOMERASE"/>
    <property type="match status" value="1"/>
</dbReference>
<evidence type="ECO:0000256" key="1">
    <source>
        <dbReference type="ARBA" id="ARBA00000971"/>
    </source>
</evidence>
<dbReference type="InterPro" id="IPR036020">
    <property type="entry name" value="WW_dom_sf"/>
</dbReference>
<comment type="catalytic activity">
    <reaction evidence="1 5">
        <text>[protein]-peptidylproline (omega=180) = [protein]-peptidylproline (omega=0)</text>
        <dbReference type="Rhea" id="RHEA:16237"/>
        <dbReference type="Rhea" id="RHEA-COMP:10747"/>
        <dbReference type="Rhea" id="RHEA-COMP:10748"/>
        <dbReference type="ChEBI" id="CHEBI:83833"/>
        <dbReference type="ChEBI" id="CHEBI:83834"/>
        <dbReference type="EC" id="5.2.1.8"/>
    </reaction>
</comment>
<keyword evidence="9" id="KW-1185">Reference proteome</keyword>
<name>N1PTH7_DOTSN</name>
<reference evidence="9" key="1">
    <citation type="journal article" date="2012" name="PLoS Genet.">
        <title>The genomes of the fungal plant pathogens Cladosporium fulvum and Dothistroma septosporum reveal adaptation to different hosts and lifestyles but also signatures of common ancestry.</title>
        <authorList>
            <person name="de Wit P.J.G.M."/>
            <person name="van der Burgt A."/>
            <person name="Oekmen B."/>
            <person name="Stergiopoulos I."/>
            <person name="Abd-Elsalam K.A."/>
            <person name="Aerts A.L."/>
            <person name="Bahkali A.H."/>
            <person name="Beenen H.G."/>
            <person name="Chettri P."/>
            <person name="Cox M.P."/>
            <person name="Datema E."/>
            <person name="de Vries R.P."/>
            <person name="Dhillon B."/>
            <person name="Ganley A.R."/>
            <person name="Griffiths S.A."/>
            <person name="Guo Y."/>
            <person name="Hamelin R.C."/>
            <person name="Henrissat B."/>
            <person name="Kabir M.S."/>
            <person name="Jashni M.K."/>
            <person name="Kema G."/>
            <person name="Klaubauf S."/>
            <person name="Lapidus A."/>
            <person name="Levasseur A."/>
            <person name="Lindquist E."/>
            <person name="Mehrabi R."/>
            <person name="Ohm R.A."/>
            <person name="Owen T.J."/>
            <person name="Salamov A."/>
            <person name="Schwelm A."/>
            <person name="Schijlen E."/>
            <person name="Sun H."/>
            <person name="van den Burg H.A."/>
            <person name="van Ham R.C.H.J."/>
            <person name="Zhang S."/>
            <person name="Goodwin S.B."/>
            <person name="Grigoriev I.V."/>
            <person name="Collemare J."/>
            <person name="Bradshaw R.E."/>
        </authorList>
    </citation>
    <scope>NUCLEOTIDE SEQUENCE [LARGE SCALE GENOMIC DNA]</scope>
    <source>
        <strain evidence="9">NZE10 / CBS 128990</strain>
    </source>
</reference>
<dbReference type="GO" id="GO:0005829">
    <property type="term" value="C:cytosol"/>
    <property type="evidence" value="ECO:0007669"/>
    <property type="project" value="TreeGrafter"/>
</dbReference>
<dbReference type="GO" id="GO:0003755">
    <property type="term" value="F:peptidyl-prolyl cis-trans isomerase activity"/>
    <property type="evidence" value="ECO:0007669"/>
    <property type="project" value="UniProtKB-UniRule"/>
</dbReference>
<evidence type="ECO:0000313" key="8">
    <source>
        <dbReference type="EMBL" id="EME45655.1"/>
    </source>
</evidence>
<dbReference type="PANTHER" id="PTHR10657:SF4">
    <property type="entry name" value="PEPTIDYL-PROLYL CIS-TRANS ISOMERASE-RELATED"/>
    <property type="match status" value="1"/>
</dbReference>
<dbReference type="InterPro" id="IPR000297">
    <property type="entry name" value="PPIase_PpiC"/>
</dbReference>
<dbReference type="FunFam" id="2.20.70.10:FF:000066">
    <property type="entry name" value="Peptidyl-prolyl cis-trans isomerase"/>
    <property type="match status" value="1"/>
</dbReference>
<proteinExistence type="predicted"/>
<feature type="domain" description="PpiC" evidence="7">
    <location>
        <begin position="66"/>
        <end position="177"/>
    </location>
</feature>
<evidence type="ECO:0000259" key="6">
    <source>
        <dbReference type="PROSITE" id="PS50020"/>
    </source>
</evidence>
<dbReference type="GO" id="GO:0140463">
    <property type="term" value="F:chromatin-protein adaptor activity"/>
    <property type="evidence" value="ECO:0007669"/>
    <property type="project" value="EnsemblFungi"/>
</dbReference>
<dbReference type="SUPFAM" id="SSF51045">
    <property type="entry name" value="WW domain"/>
    <property type="match status" value="1"/>
</dbReference>
<evidence type="ECO:0000256" key="5">
    <source>
        <dbReference type="RuleBase" id="RU363014"/>
    </source>
</evidence>
<dbReference type="FunFam" id="3.10.50.40:FF:000026">
    <property type="entry name" value="Peptidyl-prolyl cis-trans isomerase"/>
    <property type="match status" value="1"/>
</dbReference>
<dbReference type="GO" id="GO:0005634">
    <property type="term" value="C:nucleus"/>
    <property type="evidence" value="ECO:0007669"/>
    <property type="project" value="EnsemblFungi"/>
</dbReference>
<dbReference type="SMART" id="SM00456">
    <property type="entry name" value="WW"/>
    <property type="match status" value="1"/>
</dbReference>
<dbReference type="CDD" id="cd00201">
    <property type="entry name" value="WW"/>
    <property type="match status" value="1"/>
</dbReference>
<dbReference type="OrthoDB" id="2530521at2759"/>
<dbReference type="STRING" id="675120.N1PTH7"/>
<dbReference type="AlphaFoldDB" id="N1PTH7"/>
<dbReference type="InterPro" id="IPR046357">
    <property type="entry name" value="PPIase_dom_sf"/>
</dbReference>
<dbReference type="EMBL" id="KB446538">
    <property type="protein sequence ID" value="EME45655.1"/>
    <property type="molecule type" value="Genomic_DNA"/>
</dbReference>
<dbReference type="GO" id="GO:0060261">
    <property type="term" value="P:positive regulation of transcription initiation by RNA polymerase II"/>
    <property type="evidence" value="ECO:0007669"/>
    <property type="project" value="EnsemblFungi"/>
</dbReference>
<evidence type="ECO:0000256" key="3">
    <source>
        <dbReference type="ARBA" id="ARBA00023235"/>
    </source>
</evidence>
<evidence type="ECO:0000259" key="7">
    <source>
        <dbReference type="PROSITE" id="PS50198"/>
    </source>
</evidence>
<dbReference type="PROSITE" id="PS50020">
    <property type="entry name" value="WW_DOMAIN_2"/>
    <property type="match status" value="1"/>
</dbReference>
<evidence type="ECO:0000256" key="2">
    <source>
        <dbReference type="ARBA" id="ARBA00023110"/>
    </source>
</evidence>
<dbReference type="Pfam" id="PF00639">
    <property type="entry name" value="Rotamase"/>
    <property type="match status" value="1"/>
</dbReference>
<dbReference type="PROSITE" id="PS50198">
    <property type="entry name" value="PPIC_PPIASE_2"/>
    <property type="match status" value="1"/>
</dbReference>
<dbReference type="EC" id="5.2.1.8" evidence="5"/>
<dbReference type="InterPro" id="IPR001202">
    <property type="entry name" value="WW_dom"/>
</dbReference>
<dbReference type="InterPro" id="IPR051370">
    <property type="entry name" value="PPIase_Pin1"/>
</dbReference>
<dbReference type="Gene3D" id="3.10.50.40">
    <property type="match status" value="1"/>
</dbReference>
<feature type="domain" description="WW" evidence="6">
    <location>
        <begin position="3"/>
        <end position="37"/>
    </location>
</feature>
<gene>
    <name evidence="8" type="ORF">DOTSEDRAFT_71376</name>
</gene>
<evidence type="ECO:0000256" key="4">
    <source>
        <dbReference type="PROSITE-ProRule" id="PRU00278"/>
    </source>
</evidence>
<dbReference type="HOGENOM" id="CLU_090028_0_0_1"/>
<dbReference type="GO" id="GO:0180010">
    <property type="term" value="P:co-transcriptional mRNA 3'-end processing, cleavage and polyadenylation pathway"/>
    <property type="evidence" value="ECO:0007669"/>
    <property type="project" value="EnsemblFungi"/>
</dbReference>
<dbReference type="OMA" id="DEVQCLH"/>
<dbReference type="Proteomes" id="UP000016933">
    <property type="component" value="Unassembled WGS sequence"/>
</dbReference>
<accession>N1PTH7</accession>
<reference evidence="8 9" key="2">
    <citation type="journal article" date="2012" name="PLoS Pathog.">
        <title>Diverse lifestyles and strategies of plant pathogenesis encoded in the genomes of eighteen Dothideomycetes fungi.</title>
        <authorList>
            <person name="Ohm R.A."/>
            <person name="Feau N."/>
            <person name="Henrissat B."/>
            <person name="Schoch C.L."/>
            <person name="Horwitz B.A."/>
            <person name="Barry K.W."/>
            <person name="Condon B.J."/>
            <person name="Copeland A.C."/>
            <person name="Dhillon B."/>
            <person name="Glaser F."/>
            <person name="Hesse C.N."/>
            <person name="Kosti I."/>
            <person name="LaButti K."/>
            <person name="Lindquist E.A."/>
            <person name="Lucas S."/>
            <person name="Salamov A.A."/>
            <person name="Bradshaw R.E."/>
            <person name="Ciuffetti L."/>
            <person name="Hamelin R.C."/>
            <person name="Kema G.H.J."/>
            <person name="Lawrence C."/>
            <person name="Scott J.A."/>
            <person name="Spatafora J.W."/>
            <person name="Turgeon B.G."/>
            <person name="de Wit P.J.G.M."/>
            <person name="Zhong S."/>
            <person name="Goodwin S.B."/>
            <person name="Grigoriev I.V."/>
        </authorList>
    </citation>
    <scope>NUCLEOTIDE SEQUENCE [LARGE SCALE GENOMIC DNA]</scope>
    <source>
        <strain evidence="9">NZE10 / CBS 128990</strain>
    </source>
</reference>
<evidence type="ECO:0000313" key="9">
    <source>
        <dbReference type="Proteomes" id="UP000016933"/>
    </source>
</evidence>
<organism evidence="8 9">
    <name type="scientific">Dothistroma septosporum (strain NZE10 / CBS 128990)</name>
    <name type="common">Red band needle blight fungus</name>
    <name type="synonym">Mycosphaerella pini</name>
    <dbReference type="NCBI Taxonomy" id="675120"/>
    <lineage>
        <taxon>Eukaryota</taxon>
        <taxon>Fungi</taxon>
        <taxon>Dikarya</taxon>
        <taxon>Ascomycota</taxon>
        <taxon>Pezizomycotina</taxon>
        <taxon>Dothideomycetes</taxon>
        <taxon>Dothideomycetidae</taxon>
        <taxon>Mycosphaerellales</taxon>
        <taxon>Mycosphaerellaceae</taxon>
        <taxon>Dothistroma</taxon>
    </lineage>
</organism>
<dbReference type="Pfam" id="PF00397">
    <property type="entry name" value="WW"/>
    <property type="match status" value="1"/>
</dbReference>
<protein>
    <recommendedName>
        <fullName evidence="5">Peptidyl-prolyl cis-trans isomerase</fullName>
        <ecNumber evidence="5">5.2.1.8</ecNumber>
    </recommendedName>
</protein>
<dbReference type="PROSITE" id="PS01159">
    <property type="entry name" value="WW_DOMAIN_1"/>
    <property type="match status" value="1"/>
</dbReference>
<sequence length="177" mass="19711">MATGLPAGWEVRHSNSKNLPYYFNPATKESRWEPPANTDSETLKHYMGQYHTANQRPDGTNQANLDGKIRCAHLLVKHAGSRRPSSWREANITRSKDDAMNIIRQHESRIKSGETSLGDLAVTESDCSSARKRGDLGFFGKGDMQAEFEQASFGLKPGEVSPVIETQSGLHIIERLE</sequence>
<dbReference type="Gene3D" id="2.20.70.10">
    <property type="match status" value="1"/>
</dbReference>
<keyword evidence="2 4" id="KW-0697">Rotamase</keyword>
<keyword evidence="3 4" id="KW-0413">Isomerase</keyword>
<dbReference type="eggNOG" id="KOG3259">
    <property type="taxonomic scope" value="Eukaryota"/>
</dbReference>
<dbReference type="SUPFAM" id="SSF54534">
    <property type="entry name" value="FKBP-like"/>
    <property type="match status" value="1"/>
</dbReference>